<dbReference type="InterPro" id="IPR002870">
    <property type="entry name" value="Peptidase_M12B_N"/>
</dbReference>
<evidence type="ECO:0000256" key="1">
    <source>
        <dbReference type="ARBA" id="ARBA00023157"/>
    </source>
</evidence>
<dbReference type="PANTHER" id="PTHR11905">
    <property type="entry name" value="ADAM A DISINTEGRIN AND METALLOPROTEASE DOMAIN"/>
    <property type="match status" value="1"/>
</dbReference>
<gene>
    <name evidence="4" type="ORF">NEMVEDRAFT_v1g198740</name>
</gene>
<evidence type="ECO:0000256" key="2">
    <source>
        <dbReference type="SAM" id="Phobius"/>
    </source>
</evidence>
<protein>
    <recommendedName>
        <fullName evidence="3">Peptidase M12B propeptide domain-containing protein</fullName>
    </recommendedName>
</protein>
<dbReference type="HOGENOM" id="CLU_1612773_0_0_1"/>
<sequence>MNVSFQVYEDTAGASTAMAWWIIGLLALIEVVCVVGNSKVLARSASEVIYPERLHARRGIRDLSTATEKGHEDEASFSLKAFQKDIILDAKRNKELIHPSFSLRHYAKDGSELLSEVSPDHCHYQGSIRGVPDSLVVLHTCSGLKGIIDDGENTYNIEPHDDSAV</sequence>
<dbReference type="Proteomes" id="UP000001593">
    <property type="component" value="Unassembled WGS sequence"/>
</dbReference>
<dbReference type="OMA" id="TAMAWWI"/>
<dbReference type="eggNOG" id="KOG3607">
    <property type="taxonomic scope" value="Eukaryota"/>
</dbReference>
<evidence type="ECO:0000313" key="5">
    <source>
        <dbReference type="Proteomes" id="UP000001593"/>
    </source>
</evidence>
<evidence type="ECO:0000313" key="4">
    <source>
        <dbReference type="EMBL" id="EDO47886.1"/>
    </source>
</evidence>
<feature type="transmembrane region" description="Helical" evidence="2">
    <location>
        <begin position="18"/>
        <end position="36"/>
    </location>
</feature>
<keyword evidence="5" id="KW-1185">Reference proteome</keyword>
<keyword evidence="2" id="KW-0812">Transmembrane</keyword>
<accession>A7RL86</accession>
<dbReference type="PhylomeDB" id="A7RL86"/>
<proteinExistence type="predicted"/>
<organism evidence="4 5">
    <name type="scientific">Nematostella vectensis</name>
    <name type="common">Starlet sea anemone</name>
    <dbReference type="NCBI Taxonomy" id="45351"/>
    <lineage>
        <taxon>Eukaryota</taxon>
        <taxon>Metazoa</taxon>
        <taxon>Cnidaria</taxon>
        <taxon>Anthozoa</taxon>
        <taxon>Hexacorallia</taxon>
        <taxon>Actiniaria</taxon>
        <taxon>Edwardsiidae</taxon>
        <taxon>Nematostella</taxon>
    </lineage>
</organism>
<dbReference type="InParanoid" id="A7RL86"/>
<dbReference type="PANTHER" id="PTHR11905:SF159">
    <property type="entry name" value="ADAM METALLOPROTEASE"/>
    <property type="match status" value="1"/>
</dbReference>
<dbReference type="Pfam" id="PF01562">
    <property type="entry name" value="Pep_M12B_propep"/>
    <property type="match status" value="1"/>
</dbReference>
<feature type="domain" description="Peptidase M12B propeptide" evidence="3">
    <location>
        <begin position="47"/>
        <end position="129"/>
    </location>
</feature>
<dbReference type="AlphaFoldDB" id="A7RL86"/>
<reference evidence="4 5" key="1">
    <citation type="journal article" date="2007" name="Science">
        <title>Sea anemone genome reveals ancestral eumetazoan gene repertoire and genomic organization.</title>
        <authorList>
            <person name="Putnam N.H."/>
            <person name="Srivastava M."/>
            <person name="Hellsten U."/>
            <person name="Dirks B."/>
            <person name="Chapman J."/>
            <person name="Salamov A."/>
            <person name="Terry A."/>
            <person name="Shapiro H."/>
            <person name="Lindquist E."/>
            <person name="Kapitonov V.V."/>
            <person name="Jurka J."/>
            <person name="Genikhovich G."/>
            <person name="Grigoriev I.V."/>
            <person name="Lucas S.M."/>
            <person name="Steele R.E."/>
            <person name="Finnerty J.R."/>
            <person name="Technau U."/>
            <person name="Martindale M.Q."/>
            <person name="Rokhsar D.S."/>
        </authorList>
    </citation>
    <scope>NUCLEOTIDE SEQUENCE [LARGE SCALE GENOMIC DNA]</scope>
    <source>
        <strain evidence="5">CH2 X CH6</strain>
    </source>
</reference>
<dbReference type="EMBL" id="DS469517">
    <property type="protein sequence ID" value="EDO47886.1"/>
    <property type="molecule type" value="Genomic_DNA"/>
</dbReference>
<name>A7RL86_NEMVE</name>
<keyword evidence="2" id="KW-1133">Transmembrane helix</keyword>
<keyword evidence="1" id="KW-1015">Disulfide bond</keyword>
<evidence type="ECO:0000259" key="3">
    <source>
        <dbReference type="Pfam" id="PF01562"/>
    </source>
</evidence>
<keyword evidence="2" id="KW-0472">Membrane</keyword>